<dbReference type="RefSeq" id="WP_311689785.1">
    <property type="nucleotide sequence ID" value="NZ_JAVRHL010000001.1"/>
</dbReference>
<comment type="caution">
    <text evidence="2">The sequence shown here is derived from an EMBL/GenBank/DDBJ whole genome shotgun (WGS) entry which is preliminary data.</text>
</comment>
<name>A0ABU3DEA3_9RHOB</name>
<evidence type="ECO:0000313" key="3">
    <source>
        <dbReference type="Proteomes" id="UP001265259"/>
    </source>
</evidence>
<dbReference type="Proteomes" id="UP001265259">
    <property type="component" value="Unassembled WGS sequence"/>
</dbReference>
<dbReference type="InterPro" id="IPR007791">
    <property type="entry name" value="DjlA_N"/>
</dbReference>
<dbReference type="SUPFAM" id="SSF158682">
    <property type="entry name" value="TerB-like"/>
    <property type="match status" value="1"/>
</dbReference>
<dbReference type="CDD" id="cd07176">
    <property type="entry name" value="terB"/>
    <property type="match status" value="1"/>
</dbReference>
<organism evidence="2 3">
    <name type="scientific">Tropicimonas omnivorans</name>
    <dbReference type="NCBI Taxonomy" id="3075590"/>
    <lineage>
        <taxon>Bacteria</taxon>
        <taxon>Pseudomonadati</taxon>
        <taxon>Pseudomonadota</taxon>
        <taxon>Alphaproteobacteria</taxon>
        <taxon>Rhodobacterales</taxon>
        <taxon>Roseobacteraceae</taxon>
        <taxon>Tropicimonas</taxon>
    </lineage>
</organism>
<accession>A0ABU3DEA3</accession>
<gene>
    <name evidence="2" type="ORF">RM543_05035</name>
</gene>
<evidence type="ECO:0000313" key="2">
    <source>
        <dbReference type="EMBL" id="MDT0682039.1"/>
    </source>
</evidence>
<reference evidence="2 3" key="1">
    <citation type="submission" date="2023-09" db="EMBL/GenBank/DDBJ databases">
        <authorList>
            <person name="Rey-Velasco X."/>
        </authorList>
    </citation>
    <scope>NUCLEOTIDE SEQUENCE [LARGE SCALE GENOMIC DNA]</scope>
    <source>
        <strain evidence="2 3">F158</strain>
    </source>
</reference>
<sequence length="144" mass="15811">MTDTSPDETSRLTQQEALVAIMVATSASDDTVRTSELLTIQRIVQSLPVFAGFDHSAIRPVSELVFRLFAEEDGLDAFFSVVKEALPRRLNETAYALACDIAASDGRLGQQELELLEEIREELEVSKLHAAAIEQGARARHLGL</sequence>
<dbReference type="Gene3D" id="1.10.3680.10">
    <property type="entry name" value="TerB-like"/>
    <property type="match status" value="1"/>
</dbReference>
<protein>
    <submittedName>
        <fullName evidence="2">Tellurite resistance TerB family protein</fullName>
    </submittedName>
</protein>
<dbReference type="EMBL" id="JAVRHL010000001">
    <property type="protein sequence ID" value="MDT0682039.1"/>
    <property type="molecule type" value="Genomic_DNA"/>
</dbReference>
<keyword evidence="3" id="KW-1185">Reference proteome</keyword>
<dbReference type="Pfam" id="PF05099">
    <property type="entry name" value="TerB"/>
    <property type="match status" value="1"/>
</dbReference>
<evidence type="ECO:0000259" key="1">
    <source>
        <dbReference type="Pfam" id="PF05099"/>
    </source>
</evidence>
<proteinExistence type="predicted"/>
<dbReference type="InterPro" id="IPR029024">
    <property type="entry name" value="TerB-like"/>
</dbReference>
<feature type="domain" description="Co-chaperone DjlA N-terminal" evidence="1">
    <location>
        <begin position="16"/>
        <end position="132"/>
    </location>
</feature>